<dbReference type="PANTHER" id="PTHR43265:SF1">
    <property type="entry name" value="ESTERASE ESTD"/>
    <property type="match status" value="1"/>
</dbReference>
<feature type="domain" description="Serine aminopeptidase S33" evidence="2">
    <location>
        <begin position="94"/>
        <end position="333"/>
    </location>
</feature>
<name>A0ABP1EIH7_9FLAO</name>
<evidence type="ECO:0000259" key="2">
    <source>
        <dbReference type="Pfam" id="PF12146"/>
    </source>
</evidence>
<dbReference type="SUPFAM" id="SSF53474">
    <property type="entry name" value="alpha/beta-Hydrolases"/>
    <property type="match status" value="1"/>
</dbReference>
<feature type="signal peptide" evidence="1">
    <location>
        <begin position="1"/>
        <end position="20"/>
    </location>
</feature>
<dbReference type="Pfam" id="PF12146">
    <property type="entry name" value="Hydrolase_4"/>
    <property type="match status" value="1"/>
</dbReference>
<dbReference type="EMBL" id="CAXIXY010000003">
    <property type="protein sequence ID" value="CAL2081115.1"/>
    <property type="molecule type" value="Genomic_DNA"/>
</dbReference>
<organism evidence="3 4">
    <name type="scientific">Tenacibaculum platacis</name>
    <dbReference type="NCBI Taxonomy" id="3137852"/>
    <lineage>
        <taxon>Bacteria</taxon>
        <taxon>Pseudomonadati</taxon>
        <taxon>Bacteroidota</taxon>
        <taxon>Flavobacteriia</taxon>
        <taxon>Flavobacteriales</taxon>
        <taxon>Flavobacteriaceae</taxon>
        <taxon>Tenacibaculum</taxon>
    </lineage>
</organism>
<dbReference type="PANTHER" id="PTHR43265">
    <property type="entry name" value="ESTERASE ESTD"/>
    <property type="match status" value="1"/>
</dbReference>
<dbReference type="GO" id="GO:0016787">
    <property type="term" value="F:hydrolase activity"/>
    <property type="evidence" value="ECO:0007669"/>
    <property type="project" value="UniProtKB-KW"/>
</dbReference>
<dbReference type="Gene3D" id="3.40.50.1820">
    <property type="entry name" value="alpha/beta hydrolase"/>
    <property type="match status" value="1"/>
</dbReference>
<gene>
    <name evidence="3" type="ORF">T190607A01A_11143</name>
</gene>
<evidence type="ECO:0000313" key="4">
    <source>
        <dbReference type="Proteomes" id="UP001497416"/>
    </source>
</evidence>
<protein>
    <submittedName>
        <fullName evidence="3">Hydrolase_4 domain-containing protein</fullName>
    </submittedName>
</protein>
<keyword evidence="3" id="KW-0378">Hydrolase</keyword>
<dbReference type="InterPro" id="IPR053145">
    <property type="entry name" value="AB_hydrolase_Est10"/>
</dbReference>
<evidence type="ECO:0000313" key="3">
    <source>
        <dbReference type="EMBL" id="CAL2081115.1"/>
    </source>
</evidence>
<keyword evidence="4" id="KW-1185">Reference proteome</keyword>
<reference evidence="3 4" key="1">
    <citation type="submission" date="2024-05" db="EMBL/GenBank/DDBJ databases">
        <authorList>
            <person name="Duchaud E."/>
        </authorList>
    </citation>
    <scope>NUCLEOTIDE SEQUENCE [LARGE SCALE GENOMIC DNA]</scope>
    <source>
        <strain evidence="3">Ena-SAMPLE-TAB-13-05-2024-13:56:06:370-140302</strain>
    </source>
</reference>
<proteinExistence type="predicted"/>
<dbReference type="RefSeq" id="WP_348710966.1">
    <property type="nucleotide sequence ID" value="NZ_CAXIXY010000003.1"/>
</dbReference>
<comment type="caution">
    <text evidence="3">The sequence shown here is derived from an EMBL/GenBank/DDBJ whole genome shotgun (WGS) entry which is preliminary data.</text>
</comment>
<evidence type="ECO:0000256" key="1">
    <source>
        <dbReference type="SAM" id="SignalP"/>
    </source>
</evidence>
<dbReference type="InterPro" id="IPR029058">
    <property type="entry name" value="AB_hydrolase_fold"/>
</dbReference>
<dbReference type="Proteomes" id="UP001497416">
    <property type="component" value="Unassembled WGS sequence"/>
</dbReference>
<accession>A0ABP1EIH7</accession>
<dbReference type="InterPro" id="IPR022742">
    <property type="entry name" value="Hydrolase_4"/>
</dbReference>
<keyword evidence="1" id="KW-0732">Signal</keyword>
<sequence>MTRLLLALITLITSSVISLCAQTSPRPQDPVAPLPYLVEEVSFVNSKENITLAGTLTLPKNEKNPPVAILISGSGPQNRDSEVKAFNHRPFLVLSDYLTRNGIAVLRYDDRGIAESKGNFKTATTHDFADDAESAVAYLKTRKDVINTNQIGLIGHSEGGIIGAIASSRNKDVAFFISLAGPGVDGKEILLTQSRKALELKNVSSDLIDFNEMISNGVYSIVQKEPDSLSVAKSTREFFLAKKKELPKNLMLMQMNDQVIDQQIKAVTDKWLMNFIKTDPKPYFAKVACPFLALNGSKDIQVLSELNLNAIRSALKTSTNKDVEIKELEGFNHLFQVAETGSIEEYAKIDETFSEKAMVIIKDWILKRF</sequence>
<feature type="chain" id="PRO_5046100618" evidence="1">
    <location>
        <begin position="21"/>
        <end position="369"/>
    </location>
</feature>